<keyword evidence="1" id="KW-0812">Transmembrane</keyword>
<accession>A0ABU0N2S6</accession>
<evidence type="ECO:0000313" key="3">
    <source>
        <dbReference type="Proteomes" id="UP001232584"/>
    </source>
</evidence>
<gene>
    <name evidence="2" type="ORF">QOZ92_002591</name>
</gene>
<name>A0ABU0N2S6_9FIRM</name>
<feature type="transmembrane region" description="Helical" evidence="1">
    <location>
        <begin position="7"/>
        <end position="27"/>
    </location>
</feature>
<proteinExistence type="predicted"/>
<organism evidence="2 3">
    <name type="scientific">Paraclostridium ghonii</name>
    <dbReference type="NCBI Taxonomy" id="29358"/>
    <lineage>
        <taxon>Bacteria</taxon>
        <taxon>Bacillati</taxon>
        <taxon>Bacillota</taxon>
        <taxon>Clostridia</taxon>
        <taxon>Peptostreptococcales</taxon>
        <taxon>Peptostreptococcaceae</taxon>
        <taxon>Paraclostridium</taxon>
    </lineage>
</organism>
<keyword evidence="3" id="KW-1185">Reference proteome</keyword>
<comment type="caution">
    <text evidence="2">The sequence shown here is derived from an EMBL/GenBank/DDBJ whole genome shotgun (WGS) entry which is preliminary data.</text>
</comment>
<dbReference type="Proteomes" id="UP001232584">
    <property type="component" value="Unassembled WGS sequence"/>
</dbReference>
<feature type="transmembrane region" description="Helical" evidence="1">
    <location>
        <begin position="33"/>
        <end position="53"/>
    </location>
</feature>
<reference evidence="2 3" key="1">
    <citation type="submission" date="2023-07" db="EMBL/GenBank/DDBJ databases">
        <title>Genomic Encyclopedia of Type Strains, Phase IV (KMG-IV): sequencing the most valuable type-strain genomes for metagenomic binning, comparative biology and taxonomic classification.</title>
        <authorList>
            <person name="Goeker M."/>
        </authorList>
    </citation>
    <scope>NUCLEOTIDE SEQUENCE [LARGE SCALE GENOMIC DNA]</scope>
    <source>
        <strain evidence="2 3">DSM 15049</strain>
    </source>
</reference>
<evidence type="ECO:0000256" key="1">
    <source>
        <dbReference type="SAM" id="Phobius"/>
    </source>
</evidence>
<dbReference type="EMBL" id="JAUSWG010000011">
    <property type="protein sequence ID" value="MDQ0557462.1"/>
    <property type="molecule type" value="Genomic_DNA"/>
</dbReference>
<sequence length="65" mass="7620">MKENDLFANRVTTLGVSVAFHSYYAFLQNFIKVNTFITFLWGIVNLGLVYRLVVSSRELRNKKYI</sequence>
<keyword evidence="1" id="KW-0472">Membrane</keyword>
<dbReference type="RefSeq" id="WP_307508511.1">
    <property type="nucleotide sequence ID" value="NZ_BAAACE010000009.1"/>
</dbReference>
<keyword evidence="1" id="KW-1133">Transmembrane helix</keyword>
<evidence type="ECO:0000313" key="2">
    <source>
        <dbReference type="EMBL" id="MDQ0557462.1"/>
    </source>
</evidence>
<protein>
    <submittedName>
        <fullName evidence="2">Uncharacterized protein</fullName>
    </submittedName>
</protein>